<organism evidence="1 2">
    <name type="scientific">Kitasatospora cystarginea</name>
    <dbReference type="NCBI Taxonomy" id="58350"/>
    <lineage>
        <taxon>Bacteria</taxon>
        <taxon>Bacillati</taxon>
        <taxon>Actinomycetota</taxon>
        <taxon>Actinomycetes</taxon>
        <taxon>Kitasatosporales</taxon>
        <taxon>Streptomycetaceae</taxon>
        <taxon>Kitasatospora</taxon>
    </lineage>
</organism>
<evidence type="ECO:0000313" key="1">
    <source>
        <dbReference type="EMBL" id="GAA2265880.1"/>
    </source>
</evidence>
<gene>
    <name evidence="1" type="ORF">GCM10010430_58550</name>
</gene>
<evidence type="ECO:0000313" key="2">
    <source>
        <dbReference type="Proteomes" id="UP001500305"/>
    </source>
</evidence>
<accession>A0ABP5RPN6</accession>
<protein>
    <submittedName>
        <fullName evidence="1">Uncharacterized protein</fullName>
    </submittedName>
</protein>
<dbReference type="EMBL" id="BAAATR010000033">
    <property type="protein sequence ID" value="GAA2265880.1"/>
    <property type="molecule type" value="Genomic_DNA"/>
</dbReference>
<reference evidence="2" key="1">
    <citation type="journal article" date="2019" name="Int. J. Syst. Evol. Microbiol.">
        <title>The Global Catalogue of Microorganisms (GCM) 10K type strain sequencing project: providing services to taxonomists for standard genome sequencing and annotation.</title>
        <authorList>
            <consortium name="The Broad Institute Genomics Platform"/>
            <consortium name="The Broad Institute Genome Sequencing Center for Infectious Disease"/>
            <person name="Wu L."/>
            <person name="Ma J."/>
        </authorList>
    </citation>
    <scope>NUCLEOTIDE SEQUENCE [LARGE SCALE GENOMIC DNA]</scope>
    <source>
        <strain evidence="2">JCM 7356</strain>
    </source>
</reference>
<sequence>MRTGHGQGRRREALLECWRAIELFSPPTIPAVPRRRRARSGTADEYVVDLTPAAGQAPPPLPWAQDNPLTAAHRAPYGKMWRHEVYGGVFDL</sequence>
<comment type="caution">
    <text evidence="1">The sequence shown here is derived from an EMBL/GenBank/DDBJ whole genome shotgun (WGS) entry which is preliminary data.</text>
</comment>
<keyword evidence="2" id="KW-1185">Reference proteome</keyword>
<dbReference type="Proteomes" id="UP001500305">
    <property type="component" value="Unassembled WGS sequence"/>
</dbReference>
<proteinExistence type="predicted"/>
<name>A0ABP5RPN6_9ACTN</name>
<dbReference type="RefSeq" id="WP_344639522.1">
    <property type="nucleotide sequence ID" value="NZ_BAAATR010000033.1"/>
</dbReference>